<gene>
    <name evidence="1" type="ORF">OUZ56_012479</name>
</gene>
<organism evidence="1 2">
    <name type="scientific">Daphnia magna</name>
    <dbReference type="NCBI Taxonomy" id="35525"/>
    <lineage>
        <taxon>Eukaryota</taxon>
        <taxon>Metazoa</taxon>
        <taxon>Ecdysozoa</taxon>
        <taxon>Arthropoda</taxon>
        <taxon>Crustacea</taxon>
        <taxon>Branchiopoda</taxon>
        <taxon>Diplostraca</taxon>
        <taxon>Cladocera</taxon>
        <taxon>Anomopoda</taxon>
        <taxon>Daphniidae</taxon>
        <taxon>Daphnia</taxon>
    </lineage>
</organism>
<protein>
    <submittedName>
        <fullName evidence="1">Uncharacterized protein</fullName>
    </submittedName>
</protein>
<accession>A0ABQ9Z355</accession>
<reference evidence="1 2" key="1">
    <citation type="journal article" date="2023" name="Nucleic Acids Res.">
        <title>The hologenome of Daphnia magna reveals possible DNA methylation and microbiome-mediated evolution of the host genome.</title>
        <authorList>
            <person name="Chaturvedi A."/>
            <person name="Li X."/>
            <person name="Dhandapani V."/>
            <person name="Marshall H."/>
            <person name="Kissane S."/>
            <person name="Cuenca-Cambronero M."/>
            <person name="Asole G."/>
            <person name="Calvet F."/>
            <person name="Ruiz-Romero M."/>
            <person name="Marangio P."/>
            <person name="Guigo R."/>
            <person name="Rago D."/>
            <person name="Mirbahai L."/>
            <person name="Eastwood N."/>
            <person name="Colbourne J.K."/>
            <person name="Zhou J."/>
            <person name="Mallon E."/>
            <person name="Orsini L."/>
        </authorList>
    </citation>
    <scope>NUCLEOTIDE SEQUENCE [LARGE SCALE GENOMIC DNA]</scope>
    <source>
        <strain evidence="1">LRV0_1</strain>
    </source>
</reference>
<sequence length="159" mass="17210">MKNLHPLFTLRPGRFQTTSNGAKEQATDSWILFFMIDCASFMSPDLSASLAVTAEATGTFIWSSCGSSMSEVTMGMSISLSNGTSAFLAFMGTSILLTGDTPADVIMGTCGFLTQDSGFLVQSIFKIVSFSLSSFCLLVVRIEIAVVLFWPAPYHWSKQ</sequence>
<comment type="caution">
    <text evidence="1">The sequence shown here is derived from an EMBL/GenBank/DDBJ whole genome shotgun (WGS) entry which is preliminary data.</text>
</comment>
<name>A0ABQ9Z355_9CRUS</name>
<proteinExistence type="predicted"/>
<evidence type="ECO:0000313" key="1">
    <source>
        <dbReference type="EMBL" id="KAK4007319.1"/>
    </source>
</evidence>
<dbReference type="Proteomes" id="UP001234178">
    <property type="component" value="Unassembled WGS sequence"/>
</dbReference>
<evidence type="ECO:0000313" key="2">
    <source>
        <dbReference type="Proteomes" id="UP001234178"/>
    </source>
</evidence>
<dbReference type="EMBL" id="JAOYFB010000002">
    <property type="protein sequence ID" value="KAK4007319.1"/>
    <property type="molecule type" value="Genomic_DNA"/>
</dbReference>
<keyword evidence="2" id="KW-1185">Reference proteome</keyword>